<dbReference type="Proteomes" id="UP000242815">
    <property type="component" value="Unassembled WGS sequence"/>
</dbReference>
<dbReference type="InterPro" id="IPR051533">
    <property type="entry name" value="WaaL-like"/>
</dbReference>
<feature type="transmembrane region" description="Helical" evidence="1">
    <location>
        <begin position="34"/>
        <end position="51"/>
    </location>
</feature>
<keyword evidence="3" id="KW-0436">Ligase</keyword>
<feature type="transmembrane region" description="Helical" evidence="1">
    <location>
        <begin position="57"/>
        <end position="75"/>
    </location>
</feature>
<feature type="transmembrane region" description="Helical" evidence="1">
    <location>
        <begin position="87"/>
        <end position="111"/>
    </location>
</feature>
<feature type="transmembrane region" description="Helical" evidence="1">
    <location>
        <begin position="182"/>
        <end position="199"/>
    </location>
</feature>
<gene>
    <name evidence="3" type="ORF">SAMN05216578_11210</name>
</gene>
<feature type="transmembrane region" description="Helical" evidence="1">
    <location>
        <begin position="328"/>
        <end position="344"/>
    </location>
</feature>
<proteinExistence type="predicted"/>
<organism evidence="3 4">
    <name type="scientific">Halopseudomonas formosensis</name>
    <dbReference type="NCBI Taxonomy" id="1002526"/>
    <lineage>
        <taxon>Bacteria</taxon>
        <taxon>Pseudomonadati</taxon>
        <taxon>Pseudomonadota</taxon>
        <taxon>Gammaproteobacteria</taxon>
        <taxon>Pseudomonadales</taxon>
        <taxon>Pseudomonadaceae</taxon>
        <taxon>Halopseudomonas</taxon>
    </lineage>
</organism>
<dbReference type="PANTHER" id="PTHR37422:SF13">
    <property type="entry name" value="LIPOPOLYSACCHARIDE BIOSYNTHESIS PROTEIN PA4999-RELATED"/>
    <property type="match status" value="1"/>
</dbReference>
<feature type="transmembrane region" description="Helical" evidence="1">
    <location>
        <begin position="156"/>
        <end position="176"/>
    </location>
</feature>
<feature type="transmembrane region" description="Helical" evidence="1">
    <location>
        <begin position="131"/>
        <end position="151"/>
    </location>
</feature>
<dbReference type="Pfam" id="PF11846">
    <property type="entry name" value="Wzy_C_2"/>
    <property type="match status" value="1"/>
</dbReference>
<accession>A0A1I6C3K0</accession>
<dbReference type="STRING" id="1002526.SAMN05216578_11210"/>
<feature type="transmembrane region" description="Helical" evidence="1">
    <location>
        <begin position="206"/>
        <end position="225"/>
    </location>
</feature>
<reference evidence="3 4" key="1">
    <citation type="submission" date="2016-10" db="EMBL/GenBank/DDBJ databases">
        <authorList>
            <person name="de Groot N.N."/>
        </authorList>
    </citation>
    <scope>NUCLEOTIDE SEQUENCE [LARGE SCALE GENOMIC DNA]</scope>
    <source>
        <strain evidence="3 4">JCM 18415</strain>
    </source>
</reference>
<keyword evidence="1" id="KW-0812">Transmembrane</keyword>
<feature type="transmembrane region" description="Helical" evidence="1">
    <location>
        <begin position="6"/>
        <end position="22"/>
    </location>
</feature>
<evidence type="ECO:0000256" key="1">
    <source>
        <dbReference type="SAM" id="Phobius"/>
    </source>
</evidence>
<dbReference type="InterPro" id="IPR021797">
    <property type="entry name" value="Wzy_C_2"/>
</dbReference>
<feature type="transmembrane region" description="Helical" evidence="1">
    <location>
        <begin position="378"/>
        <end position="396"/>
    </location>
</feature>
<feature type="domain" description="Virulence factor membrane-bound polymerase C-terminal" evidence="2">
    <location>
        <begin position="333"/>
        <end position="505"/>
    </location>
</feature>
<dbReference type="PANTHER" id="PTHR37422">
    <property type="entry name" value="TEICHURONIC ACID BIOSYNTHESIS PROTEIN TUAE"/>
    <property type="match status" value="1"/>
</dbReference>
<evidence type="ECO:0000313" key="4">
    <source>
        <dbReference type="Proteomes" id="UP000242815"/>
    </source>
</evidence>
<dbReference type="GO" id="GO:0016874">
    <property type="term" value="F:ligase activity"/>
    <property type="evidence" value="ECO:0007669"/>
    <property type="project" value="UniProtKB-KW"/>
</dbReference>
<evidence type="ECO:0000313" key="3">
    <source>
        <dbReference type="EMBL" id="SFQ87770.1"/>
    </source>
</evidence>
<protein>
    <submittedName>
        <fullName evidence="3">O-antigen ligase</fullName>
    </submittedName>
</protein>
<evidence type="ECO:0000259" key="2">
    <source>
        <dbReference type="Pfam" id="PF11846"/>
    </source>
</evidence>
<dbReference type="EMBL" id="FOYD01000012">
    <property type="protein sequence ID" value="SFQ87770.1"/>
    <property type="molecule type" value="Genomic_DNA"/>
</dbReference>
<dbReference type="AlphaFoldDB" id="A0A1I6C3K0"/>
<name>A0A1I6C3K0_9GAMM</name>
<keyword evidence="1" id="KW-0472">Membrane</keyword>
<feature type="transmembrane region" description="Helical" evidence="1">
    <location>
        <begin position="296"/>
        <end position="316"/>
    </location>
</feature>
<sequence length="526" mass="59218">MTAFQDALAIMSVLILALYFSLRDRLYFPPIVPVFFFVLLIPLIQAWTGLVRFWGDAWISFIYLSSFCLAFLVGYNSAEARQGQQRLLDWLFASLIIGAILSLILATRQWLYQPAGVWGIDIVGRRPSGNMAQPNNFASLLCMAVCGALYFYERRVIGKAVTALLVVVLLFGIALAQSRTSWVVALFFLGFMAYAGRAIRFRTRFGAAVLGVGLLTCFVASLPLVSEWLLLTSPDLLDRVKQAQRLELYQMFTAAILQGGVWGYGWTQVALAQLAVAPDYLLGLRASQTHNLLLDIILWNGPILGAGIIVALGIWIFRLCSRLRTPSAFFVLMAFFCLLIHGMLEYPLEYAFFLMPAGLLLGRVSSEVEKPLASMPRWLGVAMVLTLALLGGRAIYEYVQLENEYRQVRLESVKVIPKEENRVLPQVLVVDQIEAMVKVFRMEVRPGLSSAELDFIGKTAHRYPNHYLLNFYALNLVENGCVDMAYQQLVLIRALYGNKEYEVSREQVESRLGISPRDQRYSCPIR</sequence>
<keyword evidence="1" id="KW-1133">Transmembrane helix</keyword>